<name>G7GTU9_9ACTN</name>
<dbReference type="InterPro" id="IPR009057">
    <property type="entry name" value="Homeodomain-like_sf"/>
</dbReference>
<organism evidence="6 7">
    <name type="scientific">Gordonia amarae NBRC 15530</name>
    <dbReference type="NCBI Taxonomy" id="1075090"/>
    <lineage>
        <taxon>Bacteria</taxon>
        <taxon>Bacillati</taxon>
        <taxon>Actinomycetota</taxon>
        <taxon>Actinomycetes</taxon>
        <taxon>Mycobacteriales</taxon>
        <taxon>Gordoniaceae</taxon>
        <taxon>Gordonia</taxon>
    </lineage>
</organism>
<dbReference type="SUPFAM" id="SSF46689">
    <property type="entry name" value="Homeodomain-like"/>
    <property type="match status" value="1"/>
</dbReference>
<evidence type="ECO:0000256" key="4">
    <source>
        <dbReference type="PROSITE-ProRule" id="PRU00335"/>
    </source>
</evidence>
<keyword evidence="7" id="KW-1185">Reference proteome</keyword>
<dbReference type="GO" id="GO:0003700">
    <property type="term" value="F:DNA-binding transcription factor activity"/>
    <property type="evidence" value="ECO:0007669"/>
    <property type="project" value="TreeGrafter"/>
</dbReference>
<evidence type="ECO:0000256" key="3">
    <source>
        <dbReference type="ARBA" id="ARBA00023163"/>
    </source>
</evidence>
<evidence type="ECO:0000313" key="6">
    <source>
        <dbReference type="EMBL" id="GAB07024.1"/>
    </source>
</evidence>
<feature type="domain" description="HTH tetR-type" evidence="5">
    <location>
        <begin position="16"/>
        <end position="76"/>
    </location>
</feature>
<dbReference type="EMBL" id="BAED01000061">
    <property type="protein sequence ID" value="GAB07024.1"/>
    <property type="molecule type" value="Genomic_DNA"/>
</dbReference>
<feature type="DNA-binding region" description="H-T-H motif" evidence="4">
    <location>
        <begin position="39"/>
        <end position="58"/>
    </location>
</feature>
<dbReference type="InterPro" id="IPR050109">
    <property type="entry name" value="HTH-type_TetR-like_transc_reg"/>
</dbReference>
<evidence type="ECO:0000313" key="7">
    <source>
        <dbReference type="Proteomes" id="UP000006023"/>
    </source>
</evidence>
<accession>G7GTU9</accession>
<dbReference type="PRINTS" id="PR00455">
    <property type="entry name" value="HTHTETR"/>
</dbReference>
<dbReference type="PANTHER" id="PTHR30055:SF234">
    <property type="entry name" value="HTH-TYPE TRANSCRIPTIONAL REGULATOR BETI"/>
    <property type="match status" value="1"/>
</dbReference>
<dbReference type="PROSITE" id="PS50977">
    <property type="entry name" value="HTH_TETR_2"/>
    <property type="match status" value="1"/>
</dbReference>
<evidence type="ECO:0000256" key="1">
    <source>
        <dbReference type="ARBA" id="ARBA00023015"/>
    </source>
</evidence>
<dbReference type="Proteomes" id="UP000006023">
    <property type="component" value="Unassembled WGS sequence"/>
</dbReference>
<dbReference type="PANTHER" id="PTHR30055">
    <property type="entry name" value="HTH-TYPE TRANSCRIPTIONAL REGULATOR RUTR"/>
    <property type="match status" value="1"/>
</dbReference>
<dbReference type="STRING" id="1075090.GOAMR_61_01200"/>
<evidence type="ECO:0000256" key="2">
    <source>
        <dbReference type="ARBA" id="ARBA00023125"/>
    </source>
</evidence>
<reference evidence="6 7" key="1">
    <citation type="submission" date="2011-11" db="EMBL/GenBank/DDBJ databases">
        <title>Whole genome shotgun sequence of Gordonia amarae NBRC 15530.</title>
        <authorList>
            <person name="Takarada H."/>
            <person name="Hosoyama A."/>
            <person name="Tsuchikane K."/>
            <person name="Katsumata H."/>
            <person name="Yamazaki S."/>
            <person name="Fujita N."/>
        </authorList>
    </citation>
    <scope>NUCLEOTIDE SEQUENCE [LARGE SCALE GENOMIC DNA]</scope>
    <source>
        <strain evidence="6 7">NBRC 15530</strain>
    </source>
</reference>
<keyword evidence="3" id="KW-0804">Transcription</keyword>
<proteinExistence type="predicted"/>
<dbReference type="eggNOG" id="COG1309">
    <property type="taxonomic scope" value="Bacteria"/>
</dbReference>
<keyword evidence="2 4" id="KW-0238">DNA-binding</keyword>
<dbReference type="GO" id="GO:0000976">
    <property type="term" value="F:transcription cis-regulatory region binding"/>
    <property type="evidence" value="ECO:0007669"/>
    <property type="project" value="TreeGrafter"/>
</dbReference>
<protein>
    <submittedName>
        <fullName evidence="6">Putative TetR family transcriptional regulator</fullName>
    </submittedName>
</protein>
<keyword evidence="1" id="KW-0805">Transcription regulation</keyword>
<comment type="caution">
    <text evidence="6">The sequence shown here is derived from an EMBL/GenBank/DDBJ whole genome shotgun (WGS) entry which is preliminary data.</text>
</comment>
<dbReference type="AlphaFoldDB" id="G7GTU9"/>
<dbReference type="Gene3D" id="1.10.357.10">
    <property type="entry name" value="Tetracycline Repressor, domain 2"/>
    <property type="match status" value="1"/>
</dbReference>
<dbReference type="Pfam" id="PF00440">
    <property type="entry name" value="TetR_N"/>
    <property type="match status" value="1"/>
</dbReference>
<sequence>MVTGVRPYDALLVKGEERKRLILDVAQRLLVRNGWRNTSLAQIAREAGVTSAGILHHFGSKAQLLHAVLERRDADDNQHADLGGDILEELERVAQRFERSPELVGLFVVLRAENLEPDSPLHARLLHRHRVSVDIVAEGIRRGQREGRFRTDLDAADKAVEAIAFINGMETTWLLDSSIPLTRVFREYVRSLERELTRGVGPSATDSP</sequence>
<dbReference type="InterPro" id="IPR001647">
    <property type="entry name" value="HTH_TetR"/>
</dbReference>
<gene>
    <name evidence="6" type="ORF">GOAMR_61_01200</name>
</gene>
<dbReference type="SUPFAM" id="SSF48498">
    <property type="entry name" value="Tetracyclin repressor-like, C-terminal domain"/>
    <property type="match status" value="1"/>
</dbReference>
<dbReference type="InterPro" id="IPR036271">
    <property type="entry name" value="Tet_transcr_reg_TetR-rel_C_sf"/>
</dbReference>
<evidence type="ECO:0000259" key="5">
    <source>
        <dbReference type="PROSITE" id="PS50977"/>
    </source>
</evidence>